<dbReference type="InterPro" id="IPR002347">
    <property type="entry name" value="SDR_fam"/>
</dbReference>
<proteinExistence type="inferred from homology"/>
<sequence>MGRIEGKVAFITGAARGQGRAHAVRFASEGAAIVAIDICEAIEGVPYSLSTKDDLDETAHLVREAGGRVITAVADVRNQECLDNIVAEGISEFGGIDILIANAGILTSEGRAWEISDRAWNDILDVNLTGVWRSVKAVAPTMVERNQGGSIVLTSSYTGLKGEGYIAHYAAAKHGVVGLMRSLAHELGPYNIRVNTVNPGNTATGMVLNDFSFGLLRPDLANPDRADAAETLKHLTLMDVDFIEPEDIANAALWLASDEARFVTGVTLPIDAGWYAKST</sequence>
<dbReference type="NCBIfam" id="TIGR03971">
    <property type="entry name" value="SDR_subfam_1"/>
    <property type="match status" value="1"/>
</dbReference>
<comment type="similarity">
    <text evidence="1">Belongs to the short-chain dehydrogenases/reductases (SDR) family.</text>
</comment>
<dbReference type="PANTHER" id="PTHR24321">
    <property type="entry name" value="DEHYDROGENASES, SHORT CHAIN"/>
    <property type="match status" value="1"/>
</dbReference>
<dbReference type="NCBIfam" id="NF009467">
    <property type="entry name" value="PRK12826.1-3"/>
    <property type="match status" value="1"/>
</dbReference>
<dbReference type="HOGENOM" id="CLU_010194_1_0_11"/>
<evidence type="ECO:0000313" key="4">
    <source>
        <dbReference type="EMBL" id="BAH47148.1"/>
    </source>
</evidence>
<name>C1BDU5_RHOOB</name>
<evidence type="ECO:0000256" key="3">
    <source>
        <dbReference type="ARBA" id="ARBA00023027"/>
    </source>
</evidence>
<evidence type="ECO:0000256" key="1">
    <source>
        <dbReference type="ARBA" id="ARBA00006484"/>
    </source>
</evidence>
<dbReference type="Proteomes" id="UP000002212">
    <property type="component" value="Plasmid pROB02"/>
</dbReference>
<dbReference type="PANTHER" id="PTHR24321:SF8">
    <property type="entry name" value="ESTRADIOL 17-BETA-DEHYDROGENASE 8-RELATED"/>
    <property type="match status" value="1"/>
</dbReference>
<dbReference type="OrthoDB" id="5173603at2"/>
<keyword evidence="2" id="KW-0560">Oxidoreductase</keyword>
<gene>
    <name evidence="4" type="ordered locus">ROP_pROB02-01350</name>
</gene>
<dbReference type="AlphaFoldDB" id="C1BDU5"/>
<dbReference type="Gene3D" id="3.40.50.720">
    <property type="entry name" value="NAD(P)-binding Rossmann-like Domain"/>
    <property type="match status" value="1"/>
</dbReference>
<evidence type="ECO:0000256" key="2">
    <source>
        <dbReference type="ARBA" id="ARBA00023002"/>
    </source>
</evidence>
<dbReference type="GO" id="GO:0016491">
    <property type="term" value="F:oxidoreductase activity"/>
    <property type="evidence" value="ECO:0007669"/>
    <property type="project" value="UniProtKB-KW"/>
</dbReference>
<dbReference type="PATRIC" id="fig|632772.20.peg.8516"/>
<dbReference type="InterPro" id="IPR020904">
    <property type="entry name" value="Sc_DH/Rdtase_CS"/>
</dbReference>
<dbReference type="SUPFAM" id="SSF51735">
    <property type="entry name" value="NAD(P)-binding Rossmann-fold domains"/>
    <property type="match status" value="1"/>
</dbReference>
<evidence type="ECO:0000313" key="5">
    <source>
        <dbReference type="Proteomes" id="UP000002212"/>
    </source>
</evidence>
<reference evidence="4 5" key="1">
    <citation type="journal article" date="2005" name="J. Biosci. Bioeng.">
        <title>Isolation and characterization of benzene-tolerant Rhodococcus opacus strains.</title>
        <authorList>
            <person name="Na K.S."/>
            <person name="Kuroda A."/>
            <person name="Takiguchi N."/>
            <person name="Ikeda T."/>
            <person name="Ohtake H."/>
            <person name="Kato J."/>
        </authorList>
    </citation>
    <scope>NUCLEOTIDE SEQUENCE [LARGE SCALE GENOMIC DNA]</scope>
    <source>
        <strain evidence="4 5">B4</strain>
        <plasmid evidence="4">pROB02</plasmid>
    </source>
</reference>
<organism evidence="4 5">
    <name type="scientific">Rhodococcus opacus (strain B4)</name>
    <dbReference type="NCBI Taxonomy" id="632772"/>
    <lineage>
        <taxon>Bacteria</taxon>
        <taxon>Bacillati</taxon>
        <taxon>Actinomycetota</taxon>
        <taxon>Actinomycetes</taxon>
        <taxon>Mycobacteriales</taxon>
        <taxon>Nocardiaceae</taxon>
        <taxon>Rhodococcus</taxon>
    </lineage>
</organism>
<protein>
    <submittedName>
        <fullName evidence="4">Oxidoreductase</fullName>
    </submittedName>
</protein>
<reference evidence="4 5" key="2">
    <citation type="submission" date="2009-03" db="EMBL/GenBank/DDBJ databases">
        <title>Comparison of the complete genome sequences of Rhodococcus erythropolis PR4 and Rhodococcus opacus B4.</title>
        <authorList>
            <person name="Takarada H."/>
            <person name="Sekine M."/>
            <person name="Hosoyama A."/>
            <person name="Yamada R."/>
            <person name="Fujisawa T."/>
            <person name="Omata S."/>
            <person name="Shimizu A."/>
            <person name="Tsukatani N."/>
            <person name="Tanikawa S."/>
            <person name="Fujita N."/>
            <person name="Harayama S."/>
        </authorList>
    </citation>
    <scope>NUCLEOTIDE SEQUENCE [LARGE SCALE GENOMIC DNA]</scope>
    <source>
        <strain evidence="4 5">B4</strain>
        <plasmid evidence="4 5">pROB02</plasmid>
    </source>
</reference>
<dbReference type="RefSeq" id="WP_012687187.1">
    <property type="nucleotide sequence ID" value="NC_012521.1"/>
</dbReference>
<dbReference type="InterPro" id="IPR023985">
    <property type="entry name" value="SDR_subfam_1"/>
</dbReference>
<dbReference type="CDD" id="cd05233">
    <property type="entry name" value="SDR_c"/>
    <property type="match status" value="1"/>
</dbReference>
<dbReference type="PRINTS" id="PR00080">
    <property type="entry name" value="SDRFAMILY"/>
</dbReference>
<dbReference type="InterPro" id="IPR036291">
    <property type="entry name" value="NAD(P)-bd_dom_sf"/>
</dbReference>
<keyword evidence="4" id="KW-0614">Plasmid</keyword>
<dbReference type="EMBL" id="AP011117">
    <property type="protein sequence ID" value="BAH47148.1"/>
    <property type="molecule type" value="Genomic_DNA"/>
</dbReference>
<dbReference type="Pfam" id="PF13561">
    <property type="entry name" value="adh_short_C2"/>
    <property type="match status" value="1"/>
</dbReference>
<keyword evidence="3" id="KW-0520">NAD</keyword>
<dbReference type="KEGG" id="rop:ROP_pROB02-01350"/>
<dbReference type="FunFam" id="3.40.50.720:FF:000084">
    <property type="entry name" value="Short-chain dehydrogenase reductase"/>
    <property type="match status" value="1"/>
</dbReference>
<accession>C1BDU5</accession>
<dbReference type="PROSITE" id="PS00061">
    <property type="entry name" value="ADH_SHORT"/>
    <property type="match status" value="1"/>
</dbReference>
<dbReference type="PRINTS" id="PR00081">
    <property type="entry name" value="GDHRDH"/>
</dbReference>
<geneLocation type="plasmid" evidence="4 5">
    <name>pROB02</name>
</geneLocation>